<reference evidence="1 2" key="1">
    <citation type="submission" date="2023-02" db="EMBL/GenBank/DDBJ databases">
        <title>LHISI_Scaffold_Assembly.</title>
        <authorList>
            <person name="Stuart O.P."/>
            <person name="Cleave R."/>
            <person name="Magrath M.J.L."/>
            <person name="Mikheyev A.S."/>
        </authorList>
    </citation>
    <scope>NUCLEOTIDE SEQUENCE [LARGE SCALE GENOMIC DNA]</scope>
    <source>
        <strain evidence="1">Daus_M_001</strain>
        <tissue evidence="1">Leg muscle</tissue>
    </source>
</reference>
<gene>
    <name evidence="1" type="ORF">PR048_011307</name>
</gene>
<name>A0ABQ9HLZ3_9NEOP</name>
<sequence length="239" mass="27049">METDSQRHARAPMRKVATSYGIHSNISTPANHIQHTHGVQDLEPGSSTIPWTLNSEVLRADEGEMWWKWSSTGMQGMGKWEIPNEEEFSELIIEDVHEQVAKCITEERSVVDITYFTAEYDKLSSHCNHCTRAFVGGVLSVGIAHDQAEELFSVIHIDKERKQVLYHVLIGNERKYSTAHHFNSNYRVNIPQLTAAARGAICESGGDVAQLHMNLQNGPFPVFCEHKDCRTTYCVRKDP</sequence>
<organism evidence="1 2">
    <name type="scientific">Dryococelus australis</name>
    <dbReference type="NCBI Taxonomy" id="614101"/>
    <lineage>
        <taxon>Eukaryota</taxon>
        <taxon>Metazoa</taxon>
        <taxon>Ecdysozoa</taxon>
        <taxon>Arthropoda</taxon>
        <taxon>Hexapoda</taxon>
        <taxon>Insecta</taxon>
        <taxon>Pterygota</taxon>
        <taxon>Neoptera</taxon>
        <taxon>Polyneoptera</taxon>
        <taxon>Phasmatodea</taxon>
        <taxon>Verophasmatodea</taxon>
        <taxon>Anareolatae</taxon>
        <taxon>Phasmatidae</taxon>
        <taxon>Eurycanthinae</taxon>
        <taxon>Dryococelus</taxon>
    </lineage>
</organism>
<evidence type="ECO:0000313" key="2">
    <source>
        <dbReference type="Proteomes" id="UP001159363"/>
    </source>
</evidence>
<comment type="caution">
    <text evidence="1">The sequence shown here is derived from an EMBL/GenBank/DDBJ whole genome shotgun (WGS) entry which is preliminary data.</text>
</comment>
<proteinExistence type="predicted"/>
<keyword evidence="2" id="KW-1185">Reference proteome</keyword>
<dbReference type="Proteomes" id="UP001159363">
    <property type="component" value="Chromosome X"/>
</dbReference>
<accession>A0ABQ9HLZ3</accession>
<evidence type="ECO:0000313" key="1">
    <source>
        <dbReference type="EMBL" id="KAJ8885111.1"/>
    </source>
</evidence>
<protein>
    <submittedName>
        <fullName evidence="1">Uncharacterized protein</fullName>
    </submittedName>
</protein>
<dbReference type="EMBL" id="JARBHB010000004">
    <property type="protein sequence ID" value="KAJ8885111.1"/>
    <property type="molecule type" value="Genomic_DNA"/>
</dbReference>